<dbReference type="EMBL" id="LN902843">
    <property type="protein sequence ID" value="CDS37155.1"/>
    <property type="molecule type" value="Genomic_DNA"/>
</dbReference>
<dbReference type="Pfam" id="PF01553">
    <property type="entry name" value="Acyltransferase"/>
    <property type="match status" value="1"/>
</dbReference>
<dbReference type="PANTHER" id="PTHR10983">
    <property type="entry name" value="1-ACYLGLYCEROL-3-PHOSPHATE ACYLTRANSFERASE-RELATED"/>
    <property type="match status" value="1"/>
</dbReference>
<evidence type="ECO:0000256" key="1">
    <source>
        <dbReference type="ARBA" id="ARBA00008655"/>
    </source>
</evidence>
<feature type="domain" description="Phospholipid/glycerol acyltransferase" evidence="5">
    <location>
        <begin position="80"/>
        <end position="204"/>
    </location>
</feature>
<dbReference type="GO" id="GO:0005783">
    <property type="term" value="C:endoplasmic reticulum"/>
    <property type="evidence" value="ECO:0007669"/>
    <property type="project" value="TreeGrafter"/>
</dbReference>
<evidence type="ECO:0000256" key="3">
    <source>
        <dbReference type="ARBA" id="ARBA00023315"/>
    </source>
</evidence>
<comment type="similarity">
    <text evidence="1">Belongs to the 1-acyl-sn-glycerol-3-phosphate acyltransferase family.</text>
</comment>
<evidence type="ECO:0000259" key="5">
    <source>
        <dbReference type="SMART" id="SM00563"/>
    </source>
</evidence>
<dbReference type="eggNOG" id="KOG1505">
    <property type="taxonomic scope" value="Eukaryota"/>
</dbReference>
<dbReference type="AlphaFoldDB" id="A0A068Y4E7"/>
<feature type="transmembrane region" description="Helical" evidence="4">
    <location>
        <begin position="7"/>
        <end position="28"/>
    </location>
</feature>
<proteinExistence type="inferred from homology"/>
<organism evidence="6 7">
    <name type="scientific">Echinococcus multilocularis</name>
    <name type="common">Fox tapeworm</name>
    <dbReference type="NCBI Taxonomy" id="6211"/>
    <lineage>
        <taxon>Eukaryota</taxon>
        <taxon>Metazoa</taxon>
        <taxon>Spiralia</taxon>
        <taxon>Lophotrochozoa</taxon>
        <taxon>Platyhelminthes</taxon>
        <taxon>Cestoda</taxon>
        <taxon>Eucestoda</taxon>
        <taxon>Cyclophyllidea</taxon>
        <taxon>Taeniidae</taxon>
        <taxon>Echinococcus</taxon>
    </lineage>
</organism>
<dbReference type="InterPro" id="IPR002123">
    <property type="entry name" value="Plipid/glycerol_acylTrfase"/>
</dbReference>
<keyword evidence="3 6" id="KW-0012">Acyltransferase</keyword>
<keyword evidence="7" id="KW-1185">Reference proteome</keyword>
<dbReference type="OMA" id="QCPTFLD"/>
<dbReference type="STRING" id="6211.A0A068Y4E7"/>
<feature type="transmembrane region" description="Helical" evidence="4">
    <location>
        <begin position="331"/>
        <end position="348"/>
    </location>
</feature>
<evidence type="ECO:0000256" key="4">
    <source>
        <dbReference type="SAM" id="Phobius"/>
    </source>
</evidence>
<protein>
    <submittedName>
        <fullName evidence="6">1 acyl sn glycerol 3 phosphate acyltransferase</fullName>
    </submittedName>
</protein>
<name>A0A068Y4E7_ECHMU</name>
<evidence type="ECO:0000313" key="6">
    <source>
        <dbReference type="EMBL" id="CDS37155.1"/>
    </source>
</evidence>
<keyword evidence="2 6" id="KW-0808">Transferase</keyword>
<sequence length="424" mass="49542">MILLPLLAIIILVPMAPTVMVLWILLRLIGFFLPLTAYHTFDDKLFSWYQRCVLLFFEAFVAQKIYFYGDHDFTKRKENVLFMCNHQSTVDWIICNMVIARQGGIGRLRYILLNIFKYIPLFGYYVYQHCFIFVNRDNFEAHKAVATMDYMTKNGLSCWIVAFPEVDRFNPKKLKVIEESRAFAKSKNLLPLQYNLTPRVRGMELLLKNMSSHLHAVYDVTVIFADENGSCLDKGKPIPGLFSYLMRPRTLHIHLQRCPIADVPQDHDALRAWLYSRFALKDKLFADLEEIKKNKARQPNVDEVKAAFLRNLSVSKVPNGFDELPRLRRRWLFTAFICLASVTALLLFRDWHNPIRGSLRLANCLARRYLPYETQLPYMTALIKTFLPGKLLTRLVMVHLSDRMQRTCGFHPFYSGRLNIRVGV</sequence>
<dbReference type="InterPro" id="IPR032098">
    <property type="entry name" value="Acyltransf_C"/>
</dbReference>
<keyword evidence="4" id="KW-0472">Membrane</keyword>
<accession>A0A068Y4E7</accession>
<evidence type="ECO:0000313" key="7">
    <source>
        <dbReference type="Proteomes" id="UP000017246"/>
    </source>
</evidence>
<dbReference type="Proteomes" id="UP000017246">
    <property type="component" value="Unassembled WGS sequence"/>
</dbReference>
<dbReference type="GO" id="GO:0016746">
    <property type="term" value="F:acyltransferase activity"/>
    <property type="evidence" value="ECO:0007669"/>
    <property type="project" value="UniProtKB-KW"/>
</dbReference>
<keyword evidence="4" id="KW-0812">Transmembrane</keyword>
<gene>
    <name evidence="6" type="ORF">EmuJ_000439000</name>
</gene>
<dbReference type="CDD" id="cd07990">
    <property type="entry name" value="LPLAT_LCLAT1-like"/>
    <property type="match status" value="1"/>
</dbReference>
<dbReference type="SMART" id="SM00563">
    <property type="entry name" value="PlsC"/>
    <property type="match status" value="1"/>
</dbReference>
<dbReference type="GO" id="GO:0036149">
    <property type="term" value="P:phosphatidylinositol acyl-chain remodeling"/>
    <property type="evidence" value="ECO:0007669"/>
    <property type="project" value="TreeGrafter"/>
</dbReference>
<reference evidence="6" key="1">
    <citation type="journal article" date="2013" name="Nature">
        <title>The genomes of four tapeworm species reveal adaptations to parasitism.</title>
        <authorList>
            <person name="Tsai I.J."/>
            <person name="Zarowiecki M."/>
            <person name="Holroyd N."/>
            <person name="Garciarrubio A."/>
            <person name="Sanchez-Flores A."/>
            <person name="Brooks K.L."/>
            <person name="Tracey A."/>
            <person name="Bobes R.J."/>
            <person name="Fragoso G."/>
            <person name="Sciutto E."/>
            <person name="Aslett M."/>
            <person name="Beasley H."/>
            <person name="Bennett H.M."/>
            <person name="Cai J."/>
            <person name="Camicia F."/>
            <person name="Clark R."/>
            <person name="Cucher M."/>
            <person name="De Silva N."/>
            <person name="Day T.A."/>
            <person name="Deplazes P."/>
            <person name="Estrada K."/>
            <person name="Fernandez C."/>
            <person name="Holland P.W."/>
            <person name="Hou J."/>
            <person name="Hu S."/>
            <person name="Huckvale T."/>
            <person name="Hung S.S."/>
            <person name="Kamenetzky L."/>
            <person name="Keane J.A."/>
            <person name="Kiss F."/>
            <person name="Koziol U."/>
            <person name="Lambert O."/>
            <person name="Liu K."/>
            <person name="Luo X."/>
            <person name="Luo Y."/>
            <person name="Macchiaroli N."/>
            <person name="Nichol S."/>
            <person name="Paps J."/>
            <person name="Parkinson J."/>
            <person name="Pouchkina-Stantcheva N."/>
            <person name="Riddiford N."/>
            <person name="Rosenzvit M."/>
            <person name="Salinas G."/>
            <person name="Wasmuth J.D."/>
            <person name="Zamanian M."/>
            <person name="Zheng Y."/>
            <person name="Cai X."/>
            <person name="Soberon X."/>
            <person name="Olson P.D."/>
            <person name="Laclette J.P."/>
            <person name="Brehm K."/>
            <person name="Berriman M."/>
            <person name="Garciarrubio A."/>
            <person name="Bobes R.J."/>
            <person name="Fragoso G."/>
            <person name="Sanchez-Flores A."/>
            <person name="Estrada K."/>
            <person name="Cevallos M.A."/>
            <person name="Morett E."/>
            <person name="Gonzalez V."/>
            <person name="Portillo T."/>
            <person name="Ochoa-Leyva A."/>
            <person name="Jose M.V."/>
            <person name="Sciutto E."/>
            <person name="Landa A."/>
            <person name="Jimenez L."/>
            <person name="Valdes V."/>
            <person name="Carrero J.C."/>
            <person name="Larralde C."/>
            <person name="Morales-Montor J."/>
            <person name="Limon-Lason J."/>
            <person name="Soberon X."/>
            <person name="Laclette J.P."/>
        </authorList>
    </citation>
    <scope>NUCLEOTIDE SEQUENCE [LARGE SCALE GENOMIC DNA]</scope>
</reference>
<dbReference type="OrthoDB" id="189226at2759"/>
<dbReference type="PANTHER" id="PTHR10983:SF73">
    <property type="entry name" value="1-ACYL-SN-GLYCEROL-3-PHOSPHATE ACYLTRANSFERASE EPSILON"/>
    <property type="match status" value="1"/>
</dbReference>
<dbReference type="Pfam" id="PF16076">
    <property type="entry name" value="Acyltransf_C"/>
    <property type="match status" value="1"/>
</dbReference>
<keyword evidence="4" id="KW-1133">Transmembrane helix</keyword>
<reference evidence="6" key="2">
    <citation type="submission" date="2015-11" db="EMBL/GenBank/DDBJ databases">
        <authorList>
            <person name="Zhang Y."/>
            <person name="Guo Z."/>
        </authorList>
    </citation>
    <scope>NUCLEOTIDE SEQUENCE</scope>
</reference>
<dbReference type="SUPFAM" id="SSF69593">
    <property type="entry name" value="Glycerol-3-phosphate (1)-acyltransferase"/>
    <property type="match status" value="1"/>
</dbReference>
<evidence type="ECO:0000256" key="2">
    <source>
        <dbReference type="ARBA" id="ARBA00022679"/>
    </source>
</evidence>